<evidence type="ECO:0000256" key="5">
    <source>
        <dbReference type="ARBA" id="ARBA00023098"/>
    </source>
</evidence>
<evidence type="ECO:0000256" key="9">
    <source>
        <dbReference type="SAM" id="SignalP"/>
    </source>
</evidence>
<dbReference type="Pfam" id="PF00561">
    <property type="entry name" value="Abhydrolase_1"/>
    <property type="match status" value="1"/>
</dbReference>
<evidence type="ECO:0000256" key="6">
    <source>
        <dbReference type="ARBA" id="ARBA00023180"/>
    </source>
</evidence>
<keyword evidence="5" id="KW-0443">Lipid metabolism</keyword>
<protein>
    <recommendedName>
        <fullName evidence="7">Lipase</fullName>
    </recommendedName>
</protein>
<feature type="domain" description="AB hydrolase-1" evidence="10">
    <location>
        <begin position="97"/>
        <end position="193"/>
    </location>
</feature>
<dbReference type="InterPro" id="IPR000073">
    <property type="entry name" value="AB_hydrolase_1"/>
</dbReference>
<feature type="active site" description="Charge relay system" evidence="8">
    <location>
        <position position="342"/>
    </location>
</feature>
<evidence type="ECO:0000313" key="13">
    <source>
        <dbReference type="Proteomes" id="UP000077755"/>
    </source>
</evidence>
<name>A0AAF0WBE5_DAUCS</name>
<comment type="similarity">
    <text evidence="1 7">Belongs to the AB hydrolase superfamily. Lipase family.</text>
</comment>
<feature type="active site" description="Nucleophile" evidence="8">
    <location>
        <position position="163"/>
    </location>
</feature>
<dbReference type="InterPro" id="IPR029058">
    <property type="entry name" value="AB_hydrolase_fold"/>
</dbReference>
<reference evidence="12" key="2">
    <citation type="submission" date="2022-03" db="EMBL/GenBank/DDBJ databases">
        <title>Draft title - Genomic analysis of global carrot germplasm unveils the trajectory of domestication and the origin of high carotenoid orange carrot.</title>
        <authorList>
            <person name="Iorizzo M."/>
            <person name="Ellison S."/>
            <person name="Senalik D."/>
            <person name="Macko-Podgorni A."/>
            <person name="Grzebelus D."/>
            <person name="Bostan H."/>
            <person name="Rolling W."/>
            <person name="Curaba J."/>
            <person name="Simon P."/>
        </authorList>
    </citation>
    <scope>NUCLEOTIDE SEQUENCE</scope>
    <source>
        <tissue evidence="12">Leaf</tissue>
    </source>
</reference>
<evidence type="ECO:0000313" key="12">
    <source>
        <dbReference type="EMBL" id="WOG85706.1"/>
    </source>
</evidence>
<dbReference type="EMBL" id="CP093343">
    <property type="protein sequence ID" value="WOG85706.1"/>
    <property type="molecule type" value="Genomic_DNA"/>
</dbReference>
<dbReference type="FunFam" id="3.40.50.1820:FF:000057">
    <property type="entry name" value="Lipase"/>
    <property type="match status" value="1"/>
</dbReference>
<evidence type="ECO:0000256" key="7">
    <source>
        <dbReference type="PIRNR" id="PIRNR000862"/>
    </source>
</evidence>
<keyword evidence="4 7" id="KW-0442">Lipid degradation</keyword>
<organism evidence="12 13">
    <name type="scientific">Daucus carota subsp. sativus</name>
    <name type="common">Carrot</name>
    <dbReference type="NCBI Taxonomy" id="79200"/>
    <lineage>
        <taxon>Eukaryota</taxon>
        <taxon>Viridiplantae</taxon>
        <taxon>Streptophyta</taxon>
        <taxon>Embryophyta</taxon>
        <taxon>Tracheophyta</taxon>
        <taxon>Spermatophyta</taxon>
        <taxon>Magnoliopsida</taxon>
        <taxon>eudicotyledons</taxon>
        <taxon>Gunneridae</taxon>
        <taxon>Pentapetalae</taxon>
        <taxon>asterids</taxon>
        <taxon>campanulids</taxon>
        <taxon>Apiales</taxon>
        <taxon>Apiaceae</taxon>
        <taxon>Apioideae</taxon>
        <taxon>Scandiceae</taxon>
        <taxon>Daucinae</taxon>
        <taxon>Daucus</taxon>
        <taxon>Daucus sect. Daucus</taxon>
    </lineage>
</organism>
<dbReference type="GO" id="GO:0016788">
    <property type="term" value="F:hydrolase activity, acting on ester bonds"/>
    <property type="evidence" value="ECO:0007669"/>
    <property type="project" value="InterPro"/>
</dbReference>
<sequence length="398" mass="44745">MAVYALLICAVLLDAGSLASSKQIVADHSGYPPDRSSICEDEALTKGYKCEDYDVITEDGYVLRLERFPQGQFNHRGRRNKPPVFIHHADHALPFILLEAGFDVWVGNTRGTRFSRKHISENFTYSDDYWDFSFSEMGQYDLPASLKFVYQQTGQKVHYVGHSLGTTMFFSAFTDWKVDELVKSATLLSPIAFLKHMTTLVGNIAAHAYLGEVLVIFLINTIISLNIYSPSLSVEPLSPIEFAFCNVPGVDCWTLSAIFTGPNCCMNASTVNLFLHSNPQATSIKNLVHLSQNIRTGVFSKYDYGNPASNLEHYGVPEAPVYDLEISIPKHFPLLLCYGGKDALSDPKDVYRILSDLRSHTNIHEIYIDHYAHLDFINGITAKDILFPDVVNFMKEYN</sequence>
<feature type="domain" description="Partial AB-hydrolase lipase" evidence="11">
    <location>
        <begin position="46"/>
        <end position="88"/>
    </location>
</feature>
<dbReference type="AlphaFoldDB" id="A0AAF0WBE5"/>
<dbReference type="GO" id="GO:0016042">
    <property type="term" value="P:lipid catabolic process"/>
    <property type="evidence" value="ECO:0007669"/>
    <property type="project" value="UniProtKB-KW"/>
</dbReference>
<evidence type="ECO:0000256" key="2">
    <source>
        <dbReference type="ARBA" id="ARBA00022729"/>
    </source>
</evidence>
<dbReference type="InterPro" id="IPR025483">
    <property type="entry name" value="Lipase_euk"/>
</dbReference>
<dbReference type="PANTHER" id="PTHR11005">
    <property type="entry name" value="LYSOSOMAL ACID LIPASE-RELATED"/>
    <property type="match status" value="1"/>
</dbReference>
<evidence type="ECO:0000256" key="1">
    <source>
        <dbReference type="ARBA" id="ARBA00010701"/>
    </source>
</evidence>
<gene>
    <name evidence="12" type="ORF">DCAR_0104897</name>
</gene>
<dbReference type="Gene3D" id="3.40.50.1820">
    <property type="entry name" value="alpha/beta hydrolase"/>
    <property type="match status" value="1"/>
</dbReference>
<evidence type="ECO:0000256" key="8">
    <source>
        <dbReference type="PIRSR" id="PIRSR000862-1"/>
    </source>
</evidence>
<keyword evidence="2 9" id="KW-0732">Signal</keyword>
<evidence type="ECO:0000256" key="3">
    <source>
        <dbReference type="ARBA" id="ARBA00022801"/>
    </source>
</evidence>
<dbReference type="Pfam" id="PF04083">
    <property type="entry name" value="Abhydro_lipase"/>
    <property type="match status" value="1"/>
</dbReference>
<dbReference type="PIRSF" id="PIRSF000862">
    <property type="entry name" value="Steryl_ester_lip"/>
    <property type="match status" value="1"/>
</dbReference>
<dbReference type="Proteomes" id="UP000077755">
    <property type="component" value="Chromosome 1"/>
</dbReference>
<proteinExistence type="inferred from homology"/>
<keyword evidence="6" id="KW-0325">Glycoprotein</keyword>
<feature type="signal peptide" evidence="9">
    <location>
        <begin position="1"/>
        <end position="21"/>
    </location>
</feature>
<evidence type="ECO:0000259" key="11">
    <source>
        <dbReference type="Pfam" id="PF04083"/>
    </source>
</evidence>
<dbReference type="SUPFAM" id="SSF53474">
    <property type="entry name" value="alpha/beta-Hydrolases"/>
    <property type="match status" value="1"/>
</dbReference>
<keyword evidence="13" id="KW-1185">Reference proteome</keyword>
<feature type="active site" description="Charge relay system" evidence="8">
    <location>
        <position position="373"/>
    </location>
</feature>
<evidence type="ECO:0000259" key="10">
    <source>
        <dbReference type="Pfam" id="PF00561"/>
    </source>
</evidence>
<reference evidence="12" key="1">
    <citation type="journal article" date="2016" name="Nat. Genet.">
        <title>A high-quality carrot genome assembly provides new insights into carotenoid accumulation and asterid genome evolution.</title>
        <authorList>
            <person name="Iorizzo M."/>
            <person name="Ellison S."/>
            <person name="Senalik D."/>
            <person name="Zeng P."/>
            <person name="Satapoomin P."/>
            <person name="Huang J."/>
            <person name="Bowman M."/>
            <person name="Iovene M."/>
            <person name="Sanseverino W."/>
            <person name="Cavagnaro P."/>
            <person name="Yildiz M."/>
            <person name="Macko-Podgorni A."/>
            <person name="Moranska E."/>
            <person name="Grzebelus E."/>
            <person name="Grzebelus D."/>
            <person name="Ashrafi H."/>
            <person name="Zheng Z."/>
            <person name="Cheng S."/>
            <person name="Spooner D."/>
            <person name="Van Deynze A."/>
            <person name="Simon P."/>
        </authorList>
    </citation>
    <scope>NUCLEOTIDE SEQUENCE</scope>
    <source>
        <tissue evidence="12">Leaf</tissue>
    </source>
</reference>
<evidence type="ECO:0000256" key="4">
    <source>
        <dbReference type="ARBA" id="ARBA00022963"/>
    </source>
</evidence>
<feature type="chain" id="PRO_5041937288" description="Lipase" evidence="9">
    <location>
        <begin position="22"/>
        <end position="398"/>
    </location>
</feature>
<keyword evidence="3 7" id="KW-0378">Hydrolase</keyword>
<dbReference type="InterPro" id="IPR006693">
    <property type="entry name" value="AB_hydrolase_lipase"/>
</dbReference>
<accession>A0AAF0WBE5</accession>